<sequence length="345" mass="37617">MNHATRTIKEFWVSSGHHMTQPTKGGGLAVTDEMILAYLARPELVPPEDACAAERALHAMLMTAPARPVPQAMIAAIEDEDARENWAFMIGFRDRLLACPSIEAAYLDMIRQGAAGIPPLFLNQLVHLILRNALDGCDDPYVLRAAELFFRPQKASFRDGTLLLADAELIEGFEAERSSLMHTAPLAAMLGGDAMAELEVMSEPNAATYWSCSDAFSMALNVGGDPRAREALCRVVEIWIGHMLGITVTVTPEARIEDADWRWFVGLDAQATAIGNAFWKGEAVEPSVAARICGLFRLDFADPRNVSPKIAGKPVYLIMAFSEDMTLRLKPQNLIVGLPLAGAQA</sequence>
<name>A0A1H5VK84_9HYPH</name>
<dbReference type="InterPro" id="IPR045932">
    <property type="entry name" value="DUF6352"/>
</dbReference>
<accession>A0A1H5VK84</accession>
<dbReference type="Pfam" id="PF19879">
    <property type="entry name" value="DUF6352"/>
    <property type="match status" value="1"/>
</dbReference>
<organism evidence="1 2">
    <name type="scientific">Bosea lathyri</name>
    <dbReference type="NCBI Taxonomy" id="1036778"/>
    <lineage>
        <taxon>Bacteria</taxon>
        <taxon>Pseudomonadati</taxon>
        <taxon>Pseudomonadota</taxon>
        <taxon>Alphaproteobacteria</taxon>
        <taxon>Hyphomicrobiales</taxon>
        <taxon>Boseaceae</taxon>
        <taxon>Bosea</taxon>
    </lineage>
</organism>
<protein>
    <submittedName>
        <fullName evidence="1">Uncharacterized protein</fullName>
    </submittedName>
</protein>
<reference evidence="1 2" key="1">
    <citation type="submission" date="2016-10" db="EMBL/GenBank/DDBJ databases">
        <authorList>
            <person name="de Groot N.N."/>
        </authorList>
    </citation>
    <scope>NUCLEOTIDE SEQUENCE [LARGE SCALE GENOMIC DNA]</scope>
    <source>
        <strain evidence="1 2">DSM 26656</strain>
    </source>
</reference>
<dbReference type="Proteomes" id="UP000236743">
    <property type="component" value="Unassembled WGS sequence"/>
</dbReference>
<dbReference type="AlphaFoldDB" id="A0A1H5VK84"/>
<gene>
    <name evidence="1" type="ORF">SAMN04488115_102334</name>
</gene>
<keyword evidence="2" id="KW-1185">Reference proteome</keyword>
<dbReference type="EMBL" id="FNUY01000002">
    <property type="protein sequence ID" value="SEF87613.1"/>
    <property type="molecule type" value="Genomic_DNA"/>
</dbReference>
<evidence type="ECO:0000313" key="2">
    <source>
        <dbReference type="Proteomes" id="UP000236743"/>
    </source>
</evidence>
<proteinExistence type="predicted"/>
<evidence type="ECO:0000313" key="1">
    <source>
        <dbReference type="EMBL" id="SEF87613.1"/>
    </source>
</evidence>